<protein>
    <recommendedName>
        <fullName evidence="3">SHSP domain-containing protein</fullName>
    </recommendedName>
</protein>
<dbReference type="AlphaFoldDB" id="A0A1F7RAR3"/>
<name>A0A1F7RAR3_9BACT</name>
<dbReference type="InterPro" id="IPR031107">
    <property type="entry name" value="Small_HSP"/>
</dbReference>
<feature type="domain" description="SHSP" evidence="3">
    <location>
        <begin position="51"/>
        <end position="164"/>
    </location>
</feature>
<dbReference type="Gene3D" id="2.60.40.790">
    <property type="match status" value="1"/>
</dbReference>
<evidence type="ECO:0000259" key="3">
    <source>
        <dbReference type="PROSITE" id="PS01031"/>
    </source>
</evidence>
<comment type="caution">
    <text evidence="4">The sequence shown here is derived from an EMBL/GenBank/DDBJ whole genome shotgun (WGS) entry which is preliminary data.</text>
</comment>
<dbReference type="InterPro" id="IPR008978">
    <property type="entry name" value="HSP20-like_chaperone"/>
</dbReference>
<sequence>MTLIKYDPFTSTREIESIIEDEPFIWSSRVGGSDVDWPTRFLRSFFESSATLITHRHDPLVNIYETEKGWVYMIELPGVKESDTRLEWEDGYLKLSGERKYVIEDEVKSYHVRELNEGKFERYFRLHEGSKTNEIKATFKDGILKIMVPKEKHVRSKLIDIKAE</sequence>
<organism evidence="4 5">
    <name type="scientific">Candidatus Schekmanbacteria bacterium GWA2_38_11</name>
    <dbReference type="NCBI Taxonomy" id="1817876"/>
    <lineage>
        <taxon>Bacteria</taxon>
        <taxon>Candidatus Schekmaniibacteriota</taxon>
    </lineage>
</organism>
<evidence type="ECO:0000313" key="4">
    <source>
        <dbReference type="EMBL" id="OGL38656.1"/>
    </source>
</evidence>
<dbReference type="PROSITE" id="PS01031">
    <property type="entry name" value="SHSP"/>
    <property type="match status" value="1"/>
</dbReference>
<dbReference type="SUPFAM" id="SSF49764">
    <property type="entry name" value="HSP20-like chaperones"/>
    <property type="match status" value="1"/>
</dbReference>
<dbReference type="Proteomes" id="UP000178526">
    <property type="component" value="Unassembled WGS sequence"/>
</dbReference>
<dbReference type="CDD" id="cd06464">
    <property type="entry name" value="ACD_sHsps-like"/>
    <property type="match status" value="1"/>
</dbReference>
<evidence type="ECO:0000256" key="1">
    <source>
        <dbReference type="PROSITE-ProRule" id="PRU00285"/>
    </source>
</evidence>
<proteinExistence type="inferred from homology"/>
<reference evidence="4 5" key="1">
    <citation type="journal article" date="2016" name="Nat. Commun.">
        <title>Thousands of microbial genomes shed light on interconnected biogeochemical processes in an aquifer system.</title>
        <authorList>
            <person name="Anantharaman K."/>
            <person name="Brown C.T."/>
            <person name="Hug L.A."/>
            <person name="Sharon I."/>
            <person name="Castelle C.J."/>
            <person name="Probst A.J."/>
            <person name="Thomas B.C."/>
            <person name="Singh A."/>
            <person name="Wilkins M.J."/>
            <person name="Karaoz U."/>
            <person name="Brodie E.L."/>
            <person name="Williams K.H."/>
            <person name="Hubbard S.S."/>
            <person name="Banfield J.F."/>
        </authorList>
    </citation>
    <scope>NUCLEOTIDE SEQUENCE [LARGE SCALE GENOMIC DNA]</scope>
</reference>
<dbReference type="PANTHER" id="PTHR11527">
    <property type="entry name" value="HEAT-SHOCK PROTEIN 20 FAMILY MEMBER"/>
    <property type="match status" value="1"/>
</dbReference>
<dbReference type="EMBL" id="MGDB01000142">
    <property type="protein sequence ID" value="OGL38656.1"/>
    <property type="molecule type" value="Genomic_DNA"/>
</dbReference>
<evidence type="ECO:0000313" key="5">
    <source>
        <dbReference type="Proteomes" id="UP000178526"/>
    </source>
</evidence>
<evidence type="ECO:0000256" key="2">
    <source>
        <dbReference type="RuleBase" id="RU003616"/>
    </source>
</evidence>
<accession>A0A1F7RAR3</accession>
<gene>
    <name evidence="4" type="ORF">A2042_04085</name>
</gene>
<dbReference type="Pfam" id="PF00011">
    <property type="entry name" value="HSP20"/>
    <property type="match status" value="1"/>
</dbReference>
<dbReference type="InterPro" id="IPR002068">
    <property type="entry name" value="A-crystallin/Hsp20_dom"/>
</dbReference>
<comment type="similarity">
    <text evidence="1 2">Belongs to the small heat shock protein (HSP20) family.</text>
</comment>